<dbReference type="PANTHER" id="PTHR12697">
    <property type="entry name" value="PBS LYASE HEAT-LIKE PROTEIN"/>
    <property type="match status" value="1"/>
</dbReference>
<evidence type="ECO:0000313" key="3">
    <source>
        <dbReference type="Proteomes" id="UP000510844"/>
    </source>
</evidence>
<dbReference type="EMBL" id="CP059322">
    <property type="protein sequence ID" value="QLQ35439.1"/>
    <property type="molecule type" value="Genomic_DNA"/>
</dbReference>
<dbReference type="InterPro" id="IPR016024">
    <property type="entry name" value="ARM-type_fold"/>
</dbReference>
<evidence type="ECO:0000313" key="2">
    <source>
        <dbReference type="EMBL" id="QLQ35439.1"/>
    </source>
</evidence>
<dbReference type="InterPro" id="IPR011989">
    <property type="entry name" value="ARM-like"/>
</dbReference>
<dbReference type="Pfam" id="PF13646">
    <property type="entry name" value="HEAT_2"/>
    <property type="match status" value="2"/>
</dbReference>
<reference evidence="3" key="1">
    <citation type="submission" date="2020-07" db="EMBL/GenBank/DDBJ databases">
        <title>A new Micromonospora strain with potent antibiotic activity isolated from the microbiome of a mid-Atlantic deep-sea sponge.</title>
        <authorList>
            <person name="Back C.R."/>
            <person name="Stennett H.L."/>
            <person name="Williams S.E."/>
            <person name="Wang L."/>
            <person name="Ojeda Gomez J."/>
            <person name="Abdulle O.M."/>
            <person name="Duffy T."/>
            <person name="Hendry K.R."/>
            <person name="Powell D."/>
            <person name="Stach J.E."/>
            <person name="Essex-Lopresti A.E."/>
            <person name="Willis C.L."/>
            <person name="Curnow P."/>
            <person name="Race P.R."/>
        </authorList>
    </citation>
    <scope>NUCLEOTIDE SEQUENCE [LARGE SCALE GENOMIC DNA]</scope>
    <source>
        <strain evidence="3">28ISP2-46</strain>
    </source>
</reference>
<dbReference type="KEGG" id="mfeu:H1D33_18820"/>
<dbReference type="Gene3D" id="1.25.10.10">
    <property type="entry name" value="Leucine-rich Repeat Variant"/>
    <property type="match status" value="2"/>
</dbReference>
<keyword evidence="1" id="KW-0677">Repeat</keyword>
<dbReference type="SMART" id="SM00567">
    <property type="entry name" value="EZ_HEAT"/>
    <property type="match status" value="4"/>
</dbReference>
<proteinExistence type="predicted"/>
<evidence type="ECO:0000256" key="1">
    <source>
        <dbReference type="ARBA" id="ARBA00022737"/>
    </source>
</evidence>
<dbReference type="RefSeq" id="WP_181567972.1">
    <property type="nucleotide sequence ID" value="NZ_CP059322.2"/>
</dbReference>
<dbReference type="SUPFAM" id="SSF48371">
    <property type="entry name" value="ARM repeat"/>
    <property type="match status" value="1"/>
</dbReference>
<reference evidence="2 3" key="2">
    <citation type="journal article" date="2021" name="Mar. Drugs">
        <title>A New Micromonospora Strain with Antibiotic Activity Isolated from the Microbiome of a Mid-Atlantic Deep-Sea Sponge.</title>
        <authorList>
            <person name="Back C.R."/>
            <person name="Stennett H.L."/>
            <person name="Williams S.E."/>
            <person name="Wang L."/>
            <person name="Ojeda Gomez J."/>
            <person name="Abdulle O.M."/>
            <person name="Duffy T."/>
            <person name="Neal C."/>
            <person name="Mantell J."/>
            <person name="Jepson M.A."/>
            <person name="Hendry K.R."/>
            <person name="Powell D."/>
            <person name="Stach J.E.M."/>
            <person name="Essex-Lopresti A.E."/>
            <person name="Willis C.L."/>
            <person name="Curnow P."/>
            <person name="Race P.R."/>
        </authorList>
    </citation>
    <scope>NUCLEOTIDE SEQUENCE [LARGE SCALE GENOMIC DNA]</scope>
    <source>
        <strain evidence="2 3">28ISP2-46</strain>
    </source>
</reference>
<dbReference type="PANTHER" id="PTHR12697:SF5">
    <property type="entry name" value="DEOXYHYPUSINE HYDROXYLASE"/>
    <property type="match status" value="1"/>
</dbReference>
<dbReference type="Pfam" id="PF02985">
    <property type="entry name" value="HEAT"/>
    <property type="match status" value="1"/>
</dbReference>
<gene>
    <name evidence="2" type="ORF">H1D33_18820</name>
</gene>
<dbReference type="InterPro" id="IPR000357">
    <property type="entry name" value="HEAT"/>
</dbReference>
<sequence>MTLADLLDIADGTRDDDPWPLVRELAAGGDAGLAAPARAAFERCVRERNWYGRDLVAHVLAGLSGGDAFPLLLHAFAHRDEDADDGEQLGMAVSRATRADRAAARSVVLPMLHDPDPLMRRAALWALDDVYEPSDLATLREALTDPDPVIRRTALNSLPAVNSDPQAYALVLAALRDPDEWVRHHAVLLLAWSAPPAVVDHLVPLVPDPARYVRSVLGEAIGRRAADSDRVPAADAALRVLLADPESAVRAGAVRGLGLLGVPLDALRTRLDDPDWWVRAAVAGVLATGLRRWPGGRPLLRRLSEDTDPTVRATASAALRDTDGGR</sequence>
<dbReference type="InterPro" id="IPR004155">
    <property type="entry name" value="PBS_lyase_HEAT"/>
</dbReference>
<protein>
    <submittedName>
        <fullName evidence="2">HEAT repeat domain-containing protein</fullName>
    </submittedName>
</protein>
<accession>A0A7L6B0E8</accession>
<keyword evidence="3" id="KW-1185">Reference proteome</keyword>
<organism evidence="2 3">
    <name type="scientific">Micromonospora robiginosa</name>
    <dbReference type="NCBI Taxonomy" id="2749844"/>
    <lineage>
        <taxon>Bacteria</taxon>
        <taxon>Bacillati</taxon>
        <taxon>Actinomycetota</taxon>
        <taxon>Actinomycetes</taxon>
        <taxon>Micromonosporales</taxon>
        <taxon>Micromonosporaceae</taxon>
        <taxon>Micromonospora</taxon>
    </lineage>
</organism>
<dbReference type="GO" id="GO:0016491">
    <property type="term" value="F:oxidoreductase activity"/>
    <property type="evidence" value="ECO:0007669"/>
    <property type="project" value="TreeGrafter"/>
</dbReference>
<dbReference type="AlphaFoldDB" id="A0A7L6B0E8"/>
<name>A0A7L6B0E8_9ACTN</name>
<dbReference type="Proteomes" id="UP000510844">
    <property type="component" value="Chromosome"/>
</dbReference>